<sequence length="77" mass="8589">MFKTSTSPSPYCTSSTYIIYPLESKEHTENRNLVPGKFQLSGADDLVPCIIPHTFDPKTASHFSSKSTKAEKKHCII</sequence>
<dbReference type="Proteomes" id="UP000324222">
    <property type="component" value="Unassembled WGS sequence"/>
</dbReference>
<proteinExistence type="predicted"/>
<reference evidence="1 2" key="1">
    <citation type="submission" date="2019-05" db="EMBL/GenBank/DDBJ databases">
        <title>Another draft genome of Portunus trituberculatus and its Hox gene families provides insights of decapod evolution.</title>
        <authorList>
            <person name="Jeong J.-H."/>
            <person name="Song I."/>
            <person name="Kim S."/>
            <person name="Choi T."/>
            <person name="Kim D."/>
            <person name="Ryu S."/>
            <person name="Kim W."/>
        </authorList>
    </citation>
    <scope>NUCLEOTIDE SEQUENCE [LARGE SCALE GENOMIC DNA]</scope>
    <source>
        <tissue evidence="1">Muscle</tissue>
    </source>
</reference>
<gene>
    <name evidence="1" type="ORF">E2C01_028383</name>
</gene>
<dbReference type="EMBL" id="VSRR010003172">
    <property type="protein sequence ID" value="MPC34976.1"/>
    <property type="molecule type" value="Genomic_DNA"/>
</dbReference>
<accession>A0A5B7ENZ7</accession>
<name>A0A5B7ENZ7_PORTR</name>
<comment type="caution">
    <text evidence="1">The sequence shown here is derived from an EMBL/GenBank/DDBJ whole genome shotgun (WGS) entry which is preliminary data.</text>
</comment>
<protein>
    <submittedName>
        <fullName evidence="1">Uncharacterized protein</fullName>
    </submittedName>
</protein>
<keyword evidence="2" id="KW-1185">Reference proteome</keyword>
<evidence type="ECO:0000313" key="2">
    <source>
        <dbReference type="Proteomes" id="UP000324222"/>
    </source>
</evidence>
<evidence type="ECO:0000313" key="1">
    <source>
        <dbReference type="EMBL" id="MPC34976.1"/>
    </source>
</evidence>
<organism evidence="1 2">
    <name type="scientific">Portunus trituberculatus</name>
    <name type="common">Swimming crab</name>
    <name type="synonym">Neptunus trituberculatus</name>
    <dbReference type="NCBI Taxonomy" id="210409"/>
    <lineage>
        <taxon>Eukaryota</taxon>
        <taxon>Metazoa</taxon>
        <taxon>Ecdysozoa</taxon>
        <taxon>Arthropoda</taxon>
        <taxon>Crustacea</taxon>
        <taxon>Multicrustacea</taxon>
        <taxon>Malacostraca</taxon>
        <taxon>Eumalacostraca</taxon>
        <taxon>Eucarida</taxon>
        <taxon>Decapoda</taxon>
        <taxon>Pleocyemata</taxon>
        <taxon>Brachyura</taxon>
        <taxon>Eubrachyura</taxon>
        <taxon>Portunoidea</taxon>
        <taxon>Portunidae</taxon>
        <taxon>Portuninae</taxon>
        <taxon>Portunus</taxon>
    </lineage>
</organism>
<dbReference type="AlphaFoldDB" id="A0A5B7ENZ7"/>